<keyword evidence="3" id="KW-0677">Repeat</keyword>
<keyword evidence="10" id="KW-1185">Reference proteome</keyword>
<sequence>MSAGADELMLLERVFLRLGSAETDEQLQNVLCKFLPPVLLKLSSPQEAVRKKVMELLIHVNKRIKSRPQVQLPVEALLTQYQDPSATSFVTNFTVIYLKSGFPRLSVEKQAELVPTVLTALENKPQSHVDSLLLLIVPLLGKMKVPTDPEKVSGVFGLNEKPQITKQLLDILLDMLLLPYSALSPTQNEATDQLSSNNLPIPPCMSEASYRRVTTGNPMKPDELEEIKLGIVKFIGHSVFANEDILIHLIVAASDTRFAVGNLADNELKKVVGSVDWGSIKVCLPLYSLFLGTQGKTKKPDLEKSPANTRIRLKLLTYLCRVTGTGFVFPQSIQIIFDSLYGTHTNTRLKTLALTFTNNIIRYANEDPLSKLAAVLLSGLQKLIREGEEVHQGQAFVTIGMLAQRFPDKVYHDVGLLEAYFNGMENANPELRLQIREGLLNLISAYKYDIFPDECDKDGRLNILFALVKCKMTSNEPMVRFVAVRTLATIFPPKHVPSRFVLLTATGDSKDDVSSEAFKSLYGTTRKNDVDLAKDKSKKVIMPSFEEITEYVYTEAETNLKDSAKTITVANQTLPFNVNVFVEILIYIRLTLLRELDVPLTRDILKHPCEYTPKISAYMQSKAKKSDGEKYNSLTQYTNLVRRLLIANPAPVPLCCMVELIGCVSSLHAHLSNDLIWLKDQLSSTKEEIREYSALLYSLVLTRSTNNSDFESAVNTLMSQLSSKNLEGQHGHLLGIGNCMELEIMNRMAAKKDVSKWDLYKSSLEAIVPFLKNPNPLLLGGSCTSIGLLGRVHGLPITDGKPKNGSPDAKRPATESVSKIDIVNQLLEIMNNTKLSPKVREKSAKALGLLCVGEKFPHTKEVLQGFLDTAKETKDVEVHFTIGESLVMCCQSVWSSEARNAWTTLPSDYRPDTSEAQSDDTLDWLLDELLKLATHTHPNSKQASCIWLLAVIKGCGERQPITKRLQRLQSVFMDLLCENNDIIQDAASKGICVVYDTYKSEELLSALVKQLTSGKRQVAQVTDDTKLFEEGQLGKAPTGGNLTTYKELCSLASDLNKPDLIYQFMHLANHNAIWNSKKGAAFGFSTIAERCGEDLKAYLPDIIPKLYRYQYDPTPNIQASMQNIWRVLVSEPQKVLDEYYDKILADLLENLNSHQYRVRQSCCLALQDFLKGSGNRSIHDAVGSMEELWTKLFRVMDDHHEQTRITATRTAKILSKLCIRGCDVSQGKAGVKMVESLLPPLLNNGITNTVAEVRLISLHTVSELVTSAGKQLKPFLPKLIPALLQATGEMESAKLSYYSTMLGAQSQLQEDLDSARASIAKSHFTTETVSKSLQFADASILEELVPKITELMKGTVGLGTRIACAHFITLLVIQLRQDVQPYAGKLLAVLVNGLTDRNAAIRKHYAAAIGHLVSTAKDSSLEKLFAKLQHWYFEREDDSIRSACAYTIQSIGIHNQEILKSHIDVILPLVFFAMHAEKTEETEKTLEVWQEIWSEQSPGTETGIRQNLENICDILKTAFDSPSWTMKAQAANAVSTIANKLGSLLDAKHRNSLIRILITGLSGRTWNGKDKLLKALSSICYHCKDAIKNDPDIDTATIIDAVLKESKKEENIYKNFALQALAEIVSSLEVDRFDEIYVIIQDIISETNSSKEEDEDATGEEISKNREQKIRLKETAYETLGKAWPENSKATQEKYRDIIIEQTVKYLPMVTRSIQVSILSALYYYIEKLTLLREENLTDTEKESLERIIDNTIKAVEYAVGIAKHTRLRKEALNIILGLGKKLKDKNRTQEFEKLSCMFNNMLPNLSSDTTPEIKSRVNDIKKILNCNV</sequence>
<dbReference type="Gene3D" id="1.25.10.10">
    <property type="entry name" value="Leucine-rich Repeat Variant"/>
    <property type="match status" value="5"/>
</dbReference>
<dbReference type="OrthoDB" id="16066at2759"/>
<dbReference type="PANTHER" id="PTHR23346">
    <property type="entry name" value="TRANSLATIONAL ACTIVATOR GCN1-RELATED"/>
    <property type="match status" value="1"/>
</dbReference>
<gene>
    <name evidence="9" type="ORF">CALMAC_LOCUS12403</name>
</gene>
<evidence type="ECO:0000256" key="3">
    <source>
        <dbReference type="ARBA" id="ARBA00022737"/>
    </source>
</evidence>
<evidence type="ECO:0000259" key="5">
    <source>
        <dbReference type="Pfam" id="PF13001"/>
    </source>
</evidence>
<dbReference type="Pfam" id="PF23702">
    <property type="entry name" value="ARM_ECM29"/>
    <property type="match status" value="1"/>
</dbReference>
<reference evidence="9 10" key="1">
    <citation type="submission" date="2019-01" db="EMBL/GenBank/DDBJ databases">
        <authorList>
            <person name="Sayadi A."/>
        </authorList>
    </citation>
    <scope>NUCLEOTIDE SEQUENCE [LARGE SCALE GENOMIC DNA]</scope>
</reference>
<evidence type="ECO:0000259" key="8">
    <source>
        <dbReference type="Pfam" id="PF25757"/>
    </source>
</evidence>
<evidence type="ECO:0000256" key="2">
    <source>
        <dbReference type="ARBA" id="ARBA00022490"/>
    </source>
</evidence>
<dbReference type="Pfam" id="PF25757">
    <property type="entry name" value="TPR_DNAAF5"/>
    <property type="match status" value="1"/>
</dbReference>
<dbReference type="Proteomes" id="UP000410492">
    <property type="component" value="Unassembled WGS sequence"/>
</dbReference>
<dbReference type="GO" id="GO:0000502">
    <property type="term" value="C:proteasome complex"/>
    <property type="evidence" value="ECO:0007669"/>
    <property type="project" value="UniProtKB-KW"/>
</dbReference>
<dbReference type="Pfam" id="PF13001">
    <property type="entry name" value="ECM29_N"/>
    <property type="match status" value="1"/>
</dbReference>
<dbReference type="InterPro" id="IPR016024">
    <property type="entry name" value="ARM-type_fold"/>
</dbReference>
<dbReference type="EMBL" id="CAACVG010009120">
    <property type="protein sequence ID" value="VEN52185.1"/>
    <property type="molecule type" value="Genomic_DNA"/>
</dbReference>
<dbReference type="GO" id="GO:0005634">
    <property type="term" value="C:nucleus"/>
    <property type="evidence" value="ECO:0007669"/>
    <property type="project" value="TreeGrafter"/>
</dbReference>
<evidence type="ECO:0000313" key="10">
    <source>
        <dbReference type="Proteomes" id="UP000410492"/>
    </source>
</evidence>
<feature type="domain" description="Dynein axonemal assembly factor 5 TPR repeats" evidence="8">
    <location>
        <begin position="1086"/>
        <end position="1186"/>
    </location>
</feature>
<feature type="domain" description="ECM29 ARM-like repeats" evidence="6">
    <location>
        <begin position="604"/>
        <end position="788"/>
    </location>
</feature>
<keyword evidence="2" id="KW-0963">Cytoplasm</keyword>
<comment type="subcellular location">
    <subcellularLocation>
        <location evidence="1">Cytoplasm</location>
    </subcellularLocation>
</comment>
<evidence type="ECO:0000259" key="7">
    <source>
        <dbReference type="Pfam" id="PF24492"/>
    </source>
</evidence>
<feature type="domain" description="Proteasome adapter and scaffold protein ECM29 HEAT-repeat" evidence="7">
    <location>
        <begin position="1272"/>
        <end position="1433"/>
    </location>
</feature>
<evidence type="ECO:0008006" key="11">
    <source>
        <dbReference type="Google" id="ProtNLM"/>
    </source>
</evidence>
<feature type="domain" description="Proteasome component Ecm29 N-terminal" evidence="5">
    <location>
        <begin position="11"/>
        <end position="505"/>
    </location>
</feature>
<evidence type="ECO:0000256" key="1">
    <source>
        <dbReference type="ARBA" id="ARBA00004496"/>
    </source>
</evidence>
<evidence type="ECO:0000313" key="9">
    <source>
        <dbReference type="EMBL" id="VEN52185.1"/>
    </source>
</evidence>
<dbReference type="InterPro" id="IPR011989">
    <property type="entry name" value="ARM-like"/>
</dbReference>
<proteinExistence type="predicted"/>
<name>A0A653CW84_CALMS</name>
<dbReference type="GO" id="GO:0043248">
    <property type="term" value="P:proteasome assembly"/>
    <property type="evidence" value="ECO:0007669"/>
    <property type="project" value="InterPro"/>
</dbReference>
<dbReference type="InterPro" id="IPR055443">
    <property type="entry name" value="HEAT_ECM29"/>
</dbReference>
<dbReference type="SUPFAM" id="SSF48371">
    <property type="entry name" value="ARM repeat"/>
    <property type="match status" value="3"/>
</dbReference>
<evidence type="ECO:0000259" key="6">
    <source>
        <dbReference type="Pfam" id="PF23702"/>
    </source>
</evidence>
<keyword evidence="4" id="KW-0647">Proteasome</keyword>
<dbReference type="Pfam" id="PF23731">
    <property type="entry name" value="ARM_ECM29_C"/>
    <property type="match status" value="1"/>
</dbReference>
<dbReference type="InterPro" id="IPR057978">
    <property type="entry name" value="TPR_DAAF5"/>
</dbReference>
<dbReference type="GO" id="GO:0005737">
    <property type="term" value="C:cytoplasm"/>
    <property type="evidence" value="ECO:0007669"/>
    <property type="project" value="UniProtKB-SubCell"/>
</dbReference>
<protein>
    <recommendedName>
        <fullName evidence="11">TOG domain-containing protein</fullName>
    </recommendedName>
</protein>
<evidence type="ECO:0000256" key="4">
    <source>
        <dbReference type="ARBA" id="ARBA00022942"/>
    </source>
</evidence>
<accession>A0A653CW84</accession>
<dbReference type="InterPro" id="IPR055444">
    <property type="entry name" value="ARM_ECM29"/>
</dbReference>
<dbReference type="Pfam" id="PF24492">
    <property type="entry name" value="HEAT_ECM29"/>
    <property type="match status" value="1"/>
</dbReference>
<dbReference type="InterPro" id="IPR024372">
    <property type="entry name" value="Ecm29_N"/>
</dbReference>
<dbReference type="PANTHER" id="PTHR23346:SF19">
    <property type="entry name" value="PROTEASOME ADAPTER AND SCAFFOLD PROTEIN ECM29"/>
    <property type="match status" value="1"/>
</dbReference>
<dbReference type="GO" id="GO:0036503">
    <property type="term" value="P:ERAD pathway"/>
    <property type="evidence" value="ECO:0007669"/>
    <property type="project" value="TreeGrafter"/>
</dbReference>
<dbReference type="GO" id="GO:0060090">
    <property type="term" value="F:molecular adaptor activity"/>
    <property type="evidence" value="ECO:0007669"/>
    <property type="project" value="InterPro"/>
</dbReference>
<organism evidence="9 10">
    <name type="scientific">Callosobruchus maculatus</name>
    <name type="common">Southern cowpea weevil</name>
    <name type="synonym">Pulse bruchid</name>
    <dbReference type="NCBI Taxonomy" id="64391"/>
    <lineage>
        <taxon>Eukaryota</taxon>
        <taxon>Metazoa</taxon>
        <taxon>Ecdysozoa</taxon>
        <taxon>Arthropoda</taxon>
        <taxon>Hexapoda</taxon>
        <taxon>Insecta</taxon>
        <taxon>Pterygota</taxon>
        <taxon>Neoptera</taxon>
        <taxon>Endopterygota</taxon>
        <taxon>Coleoptera</taxon>
        <taxon>Polyphaga</taxon>
        <taxon>Cucujiformia</taxon>
        <taxon>Chrysomeloidea</taxon>
        <taxon>Chrysomelidae</taxon>
        <taxon>Bruchinae</taxon>
        <taxon>Bruchini</taxon>
        <taxon>Callosobruchus</taxon>
    </lineage>
</organism>